<feature type="repeat" description="ANK" evidence="3">
    <location>
        <begin position="170"/>
        <end position="202"/>
    </location>
</feature>
<organism evidence="5 6">
    <name type="scientific">Cairina moschata</name>
    <name type="common">Muscovy duck</name>
    <dbReference type="NCBI Taxonomy" id="8855"/>
    <lineage>
        <taxon>Eukaryota</taxon>
        <taxon>Metazoa</taxon>
        <taxon>Chordata</taxon>
        <taxon>Craniata</taxon>
        <taxon>Vertebrata</taxon>
        <taxon>Euteleostomi</taxon>
        <taxon>Archelosauria</taxon>
        <taxon>Archosauria</taxon>
        <taxon>Dinosauria</taxon>
        <taxon>Saurischia</taxon>
        <taxon>Theropoda</taxon>
        <taxon>Coelurosauria</taxon>
        <taxon>Aves</taxon>
        <taxon>Neognathae</taxon>
        <taxon>Galloanserae</taxon>
        <taxon>Anseriformes</taxon>
        <taxon>Anatidae</taxon>
        <taxon>Anatinae</taxon>
        <taxon>Cairina</taxon>
    </lineage>
</organism>
<keyword evidence="1" id="KW-0677">Repeat</keyword>
<dbReference type="SMART" id="SM00248">
    <property type="entry name" value="ANK"/>
    <property type="match status" value="4"/>
</dbReference>
<evidence type="ECO:0000256" key="2">
    <source>
        <dbReference type="ARBA" id="ARBA00023043"/>
    </source>
</evidence>
<feature type="region of interest" description="Disordered" evidence="4">
    <location>
        <begin position="1"/>
        <end position="27"/>
    </location>
</feature>
<sequence>MRGEGGDCFSPGSCPSPPSRGGAGRGCPPRRLCARCLPAAGAAPRPLLPPLSPPPSRSPPPLAPRRRFPLPCLARLLLALPAMSLGAGPEAGFSSEELLTLRFPLHRACRDGDLPALCALLQSSPRSDLAAEDSFYGWTPIHWAAHFGKLECLIQLVRAGASVNASTTRFAQTPAHIAAFGGHPQCLNWLIQVGANINKQDYVGETPIHKAARSGSVDSISALVAHGAQIDLRNASGLTAADLAHTQGFQECAQFLLNLQNCHLNRYYSNGTLNGVHQNTGPNPFSGGTSRKRSFEDTESAGVKKARTEAYSFDGLIPMMNGGVEDDADNMHVDREFAVVSDMNSSSSILNALTNGCAINGHLDFTAAQQLSGMDTRREECVTITPNGIIPGITSPGRHRIHTSNGTEEPEKAMNNPTDMCGSLHLNGSPSSCVSNRPSWVEDPGDTLHYGHYHGFGDTAESIPELSSVVEHSNSVKVEQRYDNTVLGTMYLYHGS</sequence>
<feature type="repeat" description="ANK" evidence="3">
    <location>
        <begin position="136"/>
        <end position="168"/>
    </location>
</feature>
<accession>A0A8C3CD78</accession>
<feature type="compositionally biased region" description="Low complexity" evidence="4">
    <location>
        <begin position="386"/>
        <end position="396"/>
    </location>
</feature>
<name>A0A8C3CD78_CAIMO</name>
<keyword evidence="2 3" id="KW-0040">ANK repeat</keyword>
<feature type="region of interest" description="Disordered" evidence="4">
    <location>
        <begin position="280"/>
        <end position="301"/>
    </location>
</feature>
<dbReference type="SUPFAM" id="SSF48403">
    <property type="entry name" value="Ankyrin repeat"/>
    <property type="match status" value="1"/>
</dbReference>
<dbReference type="Gene3D" id="1.25.40.20">
    <property type="entry name" value="Ankyrin repeat-containing domain"/>
    <property type="match status" value="2"/>
</dbReference>
<dbReference type="PROSITE" id="PS50088">
    <property type="entry name" value="ANK_REPEAT"/>
    <property type="match status" value="3"/>
</dbReference>
<dbReference type="PANTHER" id="PTHR24201:SF12">
    <property type="entry name" value="ANKYRIN REPEAT DOMAIN 10"/>
    <property type="match status" value="1"/>
</dbReference>
<keyword evidence="6" id="KW-1185">Reference proteome</keyword>
<dbReference type="AlphaFoldDB" id="A0A8C3CD78"/>
<dbReference type="Pfam" id="PF12796">
    <property type="entry name" value="Ank_2"/>
    <property type="match status" value="2"/>
</dbReference>
<dbReference type="PROSITE" id="PS50297">
    <property type="entry name" value="ANK_REP_REGION"/>
    <property type="match status" value="3"/>
</dbReference>
<feature type="compositionally biased region" description="Polar residues" evidence="4">
    <location>
        <begin position="280"/>
        <end position="289"/>
    </location>
</feature>
<reference evidence="5" key="2">
    <citation type="submission" date="2025-08" db="UniProtKB">
        <authorList>
            <consortium name="Ensembl"/>
        </authorList>
    </citation>
    <scope>IDENTIFICATION</scope>
</reference>
<dbReference type="InterPro" id="IPR050776">
    <property type="entry name" value="Ank_Repeat/CDKN_Inhibitor"/>
</dbReference>
<dbReference type="Ensembl" id="ENSCMMT00000021508.1">
    <property type="protein sequence ID" value="ENSCMMP00000019586.1"/>
    <property type="gene ID" value="ENSCMMG00000012347.1"/>
</dbReference>
<dbReference type="Proteomes" id="UP000694556">
    <property type="component" value="Chromosome 1"/>
</dbReference>
<evidence type="ECO:0000256" key="4">
    <source>
        <dbReference type="SAM" id="MobiDB-lite"/>
    </source>
</evidence>
<proteinExistence type="predicted"/>
<dbReference type="PANTHER" id="PTHR24201">
    <property type="entry name" value="ANK_REP_REGION DOMAIN-CONTAINING PROTEIN"/>
    <property type="match status" value="1"/>
</dbReference>
<dbReference type="InterPro" id="IPR036770">
    <property type="entry name" value="Ankyrin_rpt-contain_sf"/>
</dbReference>
<reference evidence="5" key="1">
    <citation type="submission" date="2018-09" db="EMBL/GenBank/DDBJ databases">
        <title>Common duck and Muscovy duck high density SNP chip.</title>
        <authorList>
            <person name="Vignal A."/>
            <person name="Thebault N."/>
            <person name="Warren W.C."/>
        </authorList>
    </citation>
    <scope>NUCLEOTIDE SEQUENCE [LARGE SCALE GENOMIC DNA]</scope>
</reference>
<evidence type="ECO:0000256" key="1">
    <source>
        <dbReference type="ARBA" id="ARBA00022737"/>
    </source>
</evidence>
<evidence type="ECO:0000313" key="6">
    <source>
        <dbReference type="Proteomes" id="UP000694556"/>
    </source>
</evidence>
<reference evidence="5" key="3">
    <citation type="submission" date="2025-09" db="UniProtKB">
        <authorList>
            <consortium name="Ensembl"/>
        </authorList>
    </citation>
    <scope>IDENTIFICATION</scope>
</reference>
<feature type="repeat" description="ANK" evidence="3">
    <location>
        <begin position="203"/>
        <end position="235"/>
    </location>
</feature>
<feature type="region of interest" description="Disordered" evidence="4">
    <location>
        <begin position="386"/>
        <end position="414"/>
    </location>
</feature>
<evidence type="ECO:0000313" key="5">
    <source>
        <dbReference type="Ensembl" id="ENSCMMP00000019586.1"/>
    </source>
</evidence>
<evidence type="ECO:0000256" key="3">
    <source>
        <dbReference type="PROSITE-ProRule" id="PRU00023"/>
    </source>
</evidence>
<protein>
    <submittedName>
        <fullName evidence="5">Ankyrin repeat domain 10</fullName>
    </submittedName>
</protein>
<dbReference type="InterPro" id="IPR002110">
    <property type="entry name" value="Ankyrin_rpt"/>
</dbReference>